<sequence>MTGYDATIDWDDYWADADEAATERASPGSHHADDVLSAFVAETGAESVADVGCGAGAATVPVAGAHPAVDVVGYDAAAPVVERNESRTDLPNLGFEVGRLPDFDPGRQFDVVFCYFTLPYVRDVDRALAALFDAVAPGGSLVCNYTTPAAREFLQVAADDPHAHAERPLVFDPDSYTERWAAVLDGDSVCSAERIESVLGVAPESAFETVERPDIEWAWHHFPLVRVPKPR</sequence>
<proteinExistence type="predicted"/>
<keyword evidence="2" id="KW-0808">Transferase</keyword>
<dbReference type="KEGG" id="ssai:N0B31_15580"/>
<dbReference type="Pfam" id="PF08242">
    <property type="entry name" value="Methyltransf_12"/>
    <property type="match status" value="1"/>
</dbReference>
<reference evidence="2" key="1">
    <citation type="submission" date="2022-09" db="EMBL/GenBank/DDBJ databases">
        <title>Diverse halophilic archaea isolated from saline environments.</title>
        <authorList>
            <person name="Cui H.-L."/>
        </authorList>
    </citation>
    <scope>NUCLEOTIDE SEQUENCE</scope>
    <source>
        <strain evidence="2">ZS-35-S2</strain>
    </source>
</reference>
<gene>
    <name evidence="2" type="ORF">N0B31_15580</name>
</gene>
<dbReference type="AlphaFoldDB" id="A0A9E7UA76"/>
<keyword evidence="2" id="KW-0489">Methyltransferase</keyword>
<evidence type="ECO:0000313" key="3">
    <source>
        <dbReference type="Proteomes" id="UP001057580"/>
    </source>
</evidence>
<feature type="domain" description="Methyltransferase type 12" evidence="1">
    <location>
        <begin position="50"/>
        <end position="141"/>
    </location>
</feature>
<dbReference type="InterPro" id="IPR029063">
    <property type="entry name" value="SAM-dependent_MTases_sf"/>
</dbReference>
<evidence type="ECO:0000259" key="1">
    <source>
        <dbReference type="Pfam" id="PF08242"/>
    </source>
</evidence>
<dbReference type="GeneID" id="74943872"/>
<dbReference type="InterPro" id="IPR013217">
    <property type="entry name" value="Methyltransf_12"/>
</dbReference>
<dbReference type="Gene3D" id="3.40.50.150">
    <property type="entry name" value="Vaccinia Virus protein VP39"/>
    <property type="match status" value="1"/>
</dbReference>
<name>A0A9E7UA76_9EURY</name>
<dbReference type="PANTHER" id="PTHR43861">
    <property type="entry name" value="TRANS-ACONITATE 2-METHYLTRANSFERASE-RELATED"/>
    <property type="match status" value="1"/>
</dbReference>
<dbReference type="CDD" id="cd02440">
    <property type="entry name" value="AdoMet_MTases"/>
    <property type="match status" value="1"/>
</dbReference>
<protein>
    <submittedName>
        <fullName evidence="2">Class I SAM-dependent methyltransferase</fullName>
    </submittedName>
</protein>
<keyword evidence="3" id="KW-1185">Reference proteome</keyword>
<dbReference type="RefSeq" id="WP_260592548.1">
    <property type="nucleotide sequence ID" value="NZ_CP104003.1"/>
</dbReference>
<evidence type="ECO:0000313" key="2">
    <source>
        <dbReference type="EMBL" id="UWM53554.1"/>
    </source>
</evidence>
<dbReference type="EMBL" id="CP104003">
    <property type="protein sequence ID" value="UWM53554.1"/>
    <property type="molecule type" value="Genomic_DNA"/>
</dbReference>
<accession>A0A9E7UA76</accession>
<dbReference type="GO" id="GO:0008168">
    <property type="term" value="F:methyltransferase activity"/>
    <property type="evidence" value="ECO:0007669"/>
    <property type="project" value="UniProtKB-KW"/>
</dbReference>
<dbReference type="SUPFAM" id="SSF53335">
    <property type="entry name" value="S-adenosyl-L-methionine-dependent methyltransferases"/>
    <property type="match status" value="1"/>
</dbReference>
<dbReference type="Proteomes" id="UP001057580">
    <property type="component" value="Chromosome"/>
</dbReference>
<organism evidence="2 3">
    <name type="scientific">Salinirubellus salinus</name>
    <dbReference type="NCBI Taxonomy" id="1364945"/>
    <lineage>
        <taxon>Archaea</taxon>
        <taxon>Methanobacteriati</taxon>
        <taxon>Methanobacteriota</taxon>
        <taxon>Stenosarchaea group</taxon>
        <taxon>Halobacteria</taxon>
        <taxon>Halobacteriales</taxon>
        <taxon>Natronomonadaceae</taxon>
        <taxon>Salinirubellus</taxon>
    </lineage>
</organism>
<dbReference type="GO" id="GO:0032259">
    <property type="term" value="P:methylation"/>
    <property type="evidence" value="ECO:0007669"/>
    <property type="project" value="UniProtKB-KW"/>
</dbReference>